<accession>A0A9X1T0I7</accession>
<dbReference type="Gene3D" id="3.40.50.150">
    <property type="entry name" value="Vaccinia Virus protein VP39"/>
    <property type="match status" value="1"/>
</dbReference>
<dbReference type="Proteomes" id="UP001138997">
    <property type="component" value="Unassembled WGS sequence"/>
</dbReference>
<evidence type="ECO:0000313" key="2">
    <source>
        <dbReference type="Proteomes" id="UP001138997"/>
    </source>
</evidence>
<proteinExistence type="predicted"/>
<sequence>MNPERGVLQALQAMTEGDTESARELAAAAPGLLGPALAKFLGNGSAEGVYATPEGFEAFIEGGGNIPLYQATSAALAELYDEHRPASLLDIGCGNGRALLPALRSAEHAPPQIDLLEPSEALLAGVQQAVAARRVWPCSLQTMLEAVEPETHWDLAQSTFALHNLPHQERTQALTRLRPHVGRLAVVEFDVPALAPAENLAFLAETYERGLAEYDTDRDLVAQGFLMPVLVGQLRPGAPRVTFEQTKGRWQAQLLEAGFGEIEFRPLYPYWSSPAFLVTAR</sequence>
<evidence type="ECO:0000313" key="1">
    <source>
        <dbReference type="EMBL" id="MCD5312778.1"/>
    </source>
</evidence>
<protein>
    <submittedName>
        <fullName evidence="1">Class I SAM-dependent methyltransferase</fullName>
    </submittedName>
</protein>
<keyword evidence="1" id="KW-0808">Transferase</keyword>
<keyword evidence="1" id="KW-0489">Methyltransferase</keyword>
<dbReference type="Pfam" id="PF13489">
    <property type="entry name" value="Methyltransf_23"/>
    <property type="match status" value="1"/>
</dbReference>
<dbReference type="EMBL" id="JAJOMB010000009">
    <property type="protein sequence ID" value="MCD5312778.1"/>
    <property type="molecule type" value="Genomic_DNA"/>
</dbReference>
<comment type="caution">
    <text evidence="1">The sequence shown here is derived from an EMBL/GenBank/DDBJ whole genome shotgun (WGS) entry which is preliminary data.</text>
</comment>
<dbReference type="GO" id="GO:0008168">
    <property type="term" value="F:methyltransferase activity"/>
    <property type="evidence" value="ECO:0007669"/>
    <property type="project" value="UniProtKB-KW"/>
</dbReference>
<dbReference type="AlphaFoldDB" id="A0A9X1T0I7"/>
<dbReference type="SUPFAM" id="SSF53335">
    <property type="entry name" value="S-adenosyl-L-methionine-dependent methyltransferases"/>
    <property type="match status" value="1"/>
</dbReference>
<reference evidence="1" key="1">
    <citation type="submission" date="2021-11" db="EMBL/GenBank/DDBJ databases">
        <title>Streptomyces corallinus and Kineosporia corallina sp. nov., two new coral-derived marine actinobacteria.</title>
        <authorList>
            <person name="Buangrab K."/>
            <person name="Sutthacheep M."/>
            <person name="Yeemin T."/>
            <person name="Harunari E."/>
            <person name="Igarashi Y."/>
            <person name="Sripreechasak P."/>
            <person name="Kanchanasin P."/>
            <person name="Tanasupawat S."/>
            <person name="Phongsopitanun W."/>
        </authorList>
    </citation>
    <scope>NUCLEOTIDE SEQUENCE</scope>
    <source>
        <strain evidence="1">JCM 31032</strain>
    </source>
</reference>
<gene>
    <name evidence="1" type="ORF">LR394_17875</name>
</gene>
<dbReference type="InterPro" id="IPR029063">
    <property type="entry name" value="SAM-dependent_MTases_sf"/>
</dbReference>
<dbReference type="RefSeq" id="WP_231443347.1">
    <property type="nucleotide sequence ID" value="NZ_JAJOMB010000009.1"/>
</dbReference>
<organism evidence="1 2">
    <name type="scientific">Kineosporia babensis</name>
    <dbReference type="NCBI Taxonomy" id="499548"/>
    <lineage>
        <taxon>Bacteria</taxon>
        <taxon>Bacillati</taxon>
        <taxon>Actinomycetota</taxon>
        <taxon>Actinomycetes</taxon>
        <taxon>Kineosporiales</taxon>
        <taxon>Kineosporiaceae</taxon>
        <taxon>Kineosporia</taxon>
    </lineage>
</organism>
<keyword evidence="2" id="KW-1185">Reference proteome</keyword>
<name>A0A9X1T0I7_9ACTN</name>
<dbReference type="GO" id="GO:0032259">
    <property type="term" value="P:methylation"/>
    <property type="evidence" value="ECO:0007669"/>
    <property type="project" value="UniProtKB-KW"/>
</dbReference>